<dbReference type="Proteomes" id="UP001388673">
    <property type="component" value="Unassembled WGS sequence"/>
</dbReference>
<dbReference type="GeneID" id="92182238"/>
<feature type="region of interest" description="Disordered" evidence="11">
    <location>
        <begin position="36"/>
        <end position="58"/>
    </location>
</feature>
<evidence type="ECO:0000256" key="7">
    <source>
        <dbReference type="ARBA" id="ARBA00023034"/>
    </source>
</evidence>
<comment type="subcellular location">
    <subcellularLocation>
        <location evidence="1">Golgi apparatus membrane</location>
        <topology evidence="1">Single-pass type IV membrane protein</topology>
    </subcellularLocation>
</comment>
<dbReference type="PANTHER" id="PTHR21094">
    <property type="entry name" value="GOS-28 SNARE- RELATED"/>
    <property type="match status" value="1"/>
</dbReference>
<dbReference type="InterPro" id="IPR023601">
    <property type="entry name" value="Golgi_SNAP_su1"/>
</dbReference>
<evidence type="ECO:0000313" key="13">
    <source>
        <dbReference type="EMBL" id="KAK8849645.1"/>
    </source>
</evidence>
<dbReference type="GO" id="GO:0048219">
    <property type="term" value="P:inter-Golgi cisterna vesicle-mediated transport"/>
    <property type="evidence" value="ECO:0007669"/>
    <property type="project" value="TreeGrafter"/>
</dbReference>
<dbReference type="GO" id="GO:0000139">
    <property type="term" value="C:Golgi membrane"/>
    <property type="evidence" value="ECO:0007669"/>
    <property type="project" value="UniProtKB-SubCell"/>
</dbReference>
<dbReference type="GO" id="GO:0031201">
    <property type="term" value="C:SNARE complex"/>
    <property type="evidence" value="ECO:0007669"/>
    <property type="project" value="TreeGrafter"/>
</dbReference>
<proteinExistence type="inferred from homology"/>
<dbReference type="GO" id="GO:0005797">
    <property type="term" value="C:Golgi medial cisterna"/>
    <property type="evidence" value="ECO:0007669"/>
    <property type="project" value="TreeGrafter"/>
</dbReference>
<feature type="transmembrane region" description="Helical" evidence="12">
    <location>
        <begin position="225"/>
        <end position="244"/>
    </location>
</feature>
<dbReference type="PANTHER" id="PTHR21094:SF2">
    <property type="entry name" value="GOLGI SNAP RECEPTOR COMPLEX MEMBER 1"/>
    <property type="match status" value="1"/>
</dbReference>
<comment type="caution">
    <text evidence="13">The sequence shown here is derived from an EMBL/GenBank/DDBJ whole genome shotgun (WGS) entry which is preliminary data.</text>
</comment>
<protein>
    <recommendedName>
        <fullName evidence="9">Golgi SNAP receptor complex member 1</fullName>
    </recommendedName>
</protein>
<evidence type="ECO:0000256" key="11">
    <source>
        <dbReference type="SAM" id="MobiDB-lite"/>
    </source>
</evidence>
<gene>
    <name evidence="13" type="ORF">IAR55_004980</name>
</gene>
<feature type="compositionally biased region" description="Low complexity" evidence="11">
    <location>
        <begin position="36"/>
        <end position="51"/>
    </location>
</feature>
<dbReference type="KEGG" id="kne:92182238"/>
<keyword evidence="14" id="KW-1185">Reference proteome</keyword>
<evidence type="ECO:0000313" key="14">
    <source>
        <dbReference type="Proteomes" id="UP001388673"/>
    </source>
</evidence>
<keyword evidence="6 12" id="KW-1133">Transmembrane helix</keyword>
<evidence type="ECO:0000256" key="1">
    <source>
        <dbReference type="ARBA" id="ARBA00004409"/>
    </source>
</evidence>
<evidence type="ECO:0000256" key="6">
    <source>
        <dbReference type="ARBA" id="ARBA00022989"/>
    </source>
</evidence>
<evidence type="ECO:0000256" key="3">
    <source>
        <dbReference type="ARBA" id="ARBA00022448"/>
    </source>
</evidence>
<dbReference type="GO" id="GO:0005484">
    <property type="term" value="F:SNAP receptor activity"/>
    <property type="evidence" value="ECO:0007669"/>
    <property type="project" value="TreeGrafter"/>
</dbReference>
<evidence type="ECO:0000256" key="12">
    <source>
        <dbReference type="SAM" id="Phobius"/>
    </source>
</evidence>
<dbReference type="GO" id="GO:0015031">
    <property type="term" value="P:protein transport"/>
    <property type="evidence" value="ECO:0007669"/>
    <property type="project" value="UniProtKB-KW"/>
</dbReference>
<dbReference type="GO" id="GO:0006888">
    <property type="term" value="P:endoplasmic reticulum to Golgi vesicle-mediated transport"/>
    <property type="evidence" value="ECO:0007669"/>
    <property type="project" value="InterPro"/>
</dbReference>
<dbReference type="GO" id="GO:0006906">
    <property type="term" value="P:vesicle fusion"/>
    <property type="evidence" value="ECO:0007669"/>
    <property type="project" value="TreeGrafter"/>
</dbReference>
<feature type="coiled-coil region" evidence="10">
    <location>
        <begin position="65"/>
        <end position="92"/>
    </location>
</feature>
<evidence type="ECO:0000256" key="10">
    <source>
        <dbReference type="SAM" id="Coils"/>
    </source>
</evidence>
<keyword evidence="8 9" id="KW-0472">Membrane</keyword>
<dbReference type="AlphaFoldDB" id="A0AAW0YWZ7"/>
<dbReference type="Pfam" id="PF12352">
    <property type="entry name" value="V-SNARE_C"/>
    <property type="match status" value="1"/>
</dbReference>
<evidence type="ECO:0000256" key="4">
    <source>
        <dbReference type="ARBA" id="ARBA00022692"/>
    </source>
</evidence>
<accession>A0AAW0YWZ7</accession>
<dbReference type="GO" id="GO:0005801">
    <property type="term" value="C:cis-Golgi network"/>
    <property type="evidence" value="ECO:0007669"/>
    <property type="project" value="InterPro"/>
</dbReference>
<keyword evidence="7 9" id="KW-0333">Golgi apparatus</keyword>
<dbReference type="EMBL" id="JBCAWK010000009">
    <property type="protein sequence ID" value="KAK8849645.1"/>
    <property type="molecule type" value="Genomic_DNA"/>
</dbReference>
<evidence type="ECO:0000256" key="9">
    <source>
        <dbReference type="PIRNR" id="PIRNR027109"/>
    </source>
</evidence>
<keyword evidence="9" id="KW-0931">ER-Golgi transport</keyword>
<keyword evidence="4 12" id="KW-0812">Transmembrane</keyword>
<dbReference type="RefSeq" id="XP_066801533.1">
    <property type="nucleotide sequence ID" value="XM_066948074.1"/>
</dbReference>
<evidence type="ECO:0000256" key="2">
    <source>
        <dbReference type="ARBA" id="ARBA00008473"/>
    </source>
</evidence>
<evidence type="ECO:0000256" key="5">
    <source>
        <dbReference type="ARBA" id="ARBA00022927"/>
    </source>
</evidence>
<keyword evidence="5 9" id="KW-0653">Protein transport</keyword>
<dbReference type="PIRSF" id="PIRSF027109">
    <property type="entry name" value="Golgi_SNARE"/>
    <property type="match status" value="1"/>
</dbReference>
<comment type="similarity">
    <text evidence="2 9">Belongs to the GOSR1 family.</text>
</comment>
<sequence>MSTAWDNARRHARALETALDGKLSTYSKLAATIARGTSSASGGPSGSTSASRDALNLEEEGEGGYKLVEEEIEELLGKLEQAIDDLMTLINSPSQPPSSSMQHAAQRHRDNLDDYRRDFLRTRGNVEQSVRRSNLLGSVRKDINDYKSSLPSQTDALLQDRGRIDSSHRMIDDTLNQAYATREDFAQQRTLLASIDSRMGGVLSQMPGINSLISMIRTRRRRDSIIMGCVVGLCFVLLLGYMFGF</sequence>
<keyword evidence="3 9" id="KW-0813">Transport</keyword>
<keyword evidence="10" id="KW-0175">Coiled coil</keyword>
<organism evidence="13 14">
    <name type="scientific">Kwoniella newhampshirensis</name>
    <dbReference type="NCBI Taxonomy" id="1651941"/>
    <lineage>
        <taxon>Eukaryota</taxon>
        <taxon>Fungi</taxon>
        <taxon>Dikarya</taxon>
        <taxon>Basidiomycota</taxon>
        <taxon>Agaricomycotina</taxon>
        <taxon>Tremellomycetes</taxon>
        <taxon>Tremellales</taxon>
        <taxon>Cryptococcaceae</taxon>
        <taxon>Kwoniella</taxon>
    </lineage>
</organism>
<reference evidence="13 14" key="1">
    <citation type="journal article" date="2024" name="bioRxiv">
        <title>Comparative genomics of Cryptococcus and Kwoniella reveals pathogenesis evolution and contrasting karyotype dynamics via intercentromeric recombination or chromosome fusion.</title>
        <authorList>
            <person name="Coelho M.A."/>
            <person name="David-Palma M."/>
            <person name="Shea T."/>
            <person name="Bowers K."/>
            <person name="McGinley-Smith S."/>
            <person name="Mohammad A.W."/>
            <person name="Gnirke A."/>
            <person name="Yurkov A.M."/>
            <person name="Nowrousian M."/>
            <person name="Sun S."/>
            <person name="Cuomo C.A."/>
            <person name="Heitman J."/>
        </authorList>
    </citation>
    <scope>NUCLEOTIDE SEQUENCE [LARGE SCALE GENOMIC DNA]</scope>
    <source>
        <strain evidence="13 14">CBS 13917</strain>
    </source>
</reference>
<name>A0AAW0YWZ7_9TREE</name>
<evidence type="ECO:0000256" key="8">
    <source>
        <dbReference type="ARBA" id="ARBA00023136"/>
    </source>
</evidence>
<comment type="subunit">
    <text evidence="9">Component of several multiprotein Golgi SNARE complexes.</text>
</comment>
<comment type="function">
    <text evidence="9">Involved in transport from the ER to the Golgi apparatus as well as in intra-Golgi transport. It belongs to a super-family of proteins called t-SNAREs or soluble NSF (N-ethylmaleimide-sensitive factor) attachment protein receptor.</text>
</comment>